<reference evidence="2" key="1">
    <citation type="submission" date="2020-05" db="EMBL/GenBank/DDBJ databases">
        <authorList>
            <person name="Chiriac C."/>
            <person name="Salcher M."/>
            <person name="Ghai R."/>
            <person name="Kavagutti S V."/>
        </authorList>
    </citation>
    <scope>NUCLEOTIDE SEQUENCE</scope>
</reference>
<dbReference type="EMBL" id="LR796920">
    <property type="protein sequence ID" value="CAB4174406.1"/>
    <property type="molecule type" value="Genomic_DNA"/>
</dbReference>
<dbReference type="EMBL" id="LR797127">
    <property type="protein sequence ID" value="CAB4188875.1"/>
    <property type="molecule type" value="Genomic_DNA"/>
</dbReference>
<feature type="compositionally biased region" description="Basic and acidic residues" evidence="1">
    <location>
        <begin position="147"/>
        <end position="156"/>
    </location>
</feature>
<gene>
    <name evidence="3" type="ORF">UFOVP1035_36</name>
    <name evidence="4" type="ORF">UFOVP1181_142</name>
    <name evidence="2" type="ORF">UFOVP965_40</name>
</gene>
<name>A0A6J5PWG4_9CAUD</name>
<accession>A0A6J5PWG4</accession>
<evidence type="ECO:0000313" key="4">
    <source>
        <dbReference type="EMBL" id="CAB4188875.1"/>
    </source>
</evidence>
<proteinExistence type="predicted"/>
<evidence type="ECO:0000313" key="3">
    <source>
        <dbReference type="EMBL" id="CAB4179759.1"/>
    </source>
</evidence>
<sequence>MDTNEKHQYILIAGNGVTSRANLEALLEDHAYKFGIHWELVLPYKTRLSQGQMFALQFAKDKKRKITLWSTSAGDWVGEHDLLVNISEDYITDSLYHADKTQVSALILWDDEDTESVNIIVELDKLGIRSFDLTDGLNTIQVPDGVSRIEEPRMPPEEMVTNPHTEHHVADEEDDEEEEEPDAPEEESGDEDEEDDDDDDLMENLYYGIQALARIFAAEFLEALNSAPEKAPKGEKK</sequence>
<dbReference type="EMBL" id="LR796984">
    <property type="protein sequence ID" value="CAB4179759.1"/>
    <property type="molecule type" value="Genomic_DNA"/>
</dbReference>
<feature type="compositionally biased region" description="Acidic residues" evidence="1">
    <location>
        <begin position="171"/>
        <end position="202"/>
    </location>
</feature>
<organism evidence="2">
    <name type="scientific">uncultured Caudovirales phage</name>
    <dbReference type="NCBI Taxonomy" id="2100421"/>
    <lineage>
        <taxon>Viruses</taxon>
        <taxon>Duplodnaviria</taxon>
        <taxon>Heunggongvirae</taxon>
        <taxon>Uroviricota</taxon>
        <taxon>Caudoviricetes</taxon>
        <taxon>Peduoviridae</taxon>
        <taxon>Maltschvirus</taxon>
        <taxon>Maltschvirus maltsch</taxon>
    </lineage>
</organism>
<evidence type="ECO:0000313" key="2">
    <source>
        <dbReference type="EMBL" id="CAB4174406.1"/>
    </source>
</evidence>
<feature type="region of interest" description="Disordered" evidence="1">
    <location>
        <begin position="143"/>
        <end position="204"/>
    </location>
</feature>
<protein>
    <submittedName>
        <fullName evidence="2">Uncharacterized protein</fullName>
    </submittedName>
</protein>
<evidence type="ECO:0000256" key="1">
    <source>
        <dbReference type="SAM" id="MobiDB-lite"/>
    </source>
</evidence>